<dbReference type="AlphaFoldDB" id="A0AAP0AWQ5"/>
<keyword evidence="5" id="KW-1185">Reference proteome</keyword>
<evidence type="ECO:0000313" key="4">
    <source>
        <dbReference type="EMBL" id="KAK8918233.1"/>
    </source>
</evidence>
<dbReference type="Pfam" id="PF01300">
    <property type="entry name" value="Sua5_yciO_yrdC"/>
    <property type="match status" value="1"/>
</dbReference>
<dbReference type="Proteomes" id="UP001418222">
    <property type="component" value="Unassembled WGS sequence"/>
</dbReference>
<evidence type="ECO:0000259" key="3">
    <source>
        <dbReference type="PROSITE" id="PS51163"/>
    </source>
</evidence>
<evidence type="ECO:0000256" key="2">
    <source>
        <dbReference type="SAM" id="MobiDB-lite"/>
    </source>
</evidence>
<feature type="domain" description="YrdC-like" evidence="3">
    <location>
        <begin position="133"/>
        <end position="338"/>
    </location>
</feature>
<dbReference type="PANTHER" id="PTHR42828:SF3">
    <property type="entry name" value="THREONYLCARBAMOYL-AMP SYNTHASE"/>
    <property type="match status" value="1"/>
</dbReference>
<sequence>MPDEARKGPSWSGKAACDQGRVGRSPYGAREFSSEKSPASVSSTIMQCTAYMLDPGKMASEATKAGCAAFSSIPFAHSIATRLPAVLRLPQRSASTLVAAKRSPKRLKHSSQRLFKSGDEMIYVEMDSAGADTWKLEPVVQLIKNGAVGVIPTDTVYAIVCDLQSYSSVERLRRIKGVGRSKPLSILCRSLQDIDTFTTGFPRGNAYGQTNIFRAVKHCLPGPYTFILPASKELPKQCIRSGPTAKYASRKHVGVRIPDDIICRDILNNLDAPLISTSVKCHAENQWMIDPVMIADIYGPEFLRGVTFVVLGSIRIWGPSGEVDIQSIYMKIRRTGYLGGRLPWFLLKLFYF</sequence>
<evidence type="ECO:0000313" key="5">
    <source>
        <dbReference type="Proteomes" id="UP001418222"/>
    </source>
</evidence>
<dbReference type="Gene3D" id="3.90.870.10">
    <property type="entry name" value="DHBP synthase"/>
    <property type="match status" value="1"/>
</dbReference>
<dbReference type="PANTHER" id="PTHR42828">
    <property type="entry name" value="DHBP SYNTHASE RIBB-LIKE ALPHA/BETA DOMAIN-CONTAINING PROTEIN"/>
    <property type="match status" value="1"/>
</dbReference>
<organism evidence="4 5">
    <name type="scientific">Platanthera zijinensis</name>
    <dbReference type="NCBI Taxonomy" id="2320716"/>
    <lineage>
        <taxon>Eukaryota</taxon>
        <taxon>Viridiplantae</taxon>
        <taxon>Streptophyta</taxon>
        <taxon>Embryophyta</taxon>
        <taxon>Tracheophyta</taxon>
        <taxon>Spermatophyta</taxon>
        <taxon>Magnoliopsida</taxon>
        <taxon>Liliopsida</taxon>
        <taxon>Asparagales</taxon>
        <taxon>Orchidaceae</taxon>
        <taxon>Orchidoideae</taxon>
        <taxon>Orchideae</taxon>
        <taxon>Orchidinae</taxon>
        <taxon>Platanthera</taxon>
    </lineage>
</organism>
<name>A0AAP0AWQ5_9ASPA</name>
<evidence type="ECO:0000256" key="1">
    <source>
        <dbReference type="ARBA" id="ARBA00015492"/>
    </source>
</evidence>
<dbReference type="EMBL" id="JBBWWQ010000019">
    <property type="protein sequence ID" value="KAK8918233.1"/>
    <property type="molecule type" value="Genomic_DNA"/>
</dbReference>
<gene>
    <name evidence="4" type="ORF">KSP39_PZI022070</name>
</gene>
<dbReference type="SUPFAM" id="SSF55821">
    <property type="entry name" value="YrdC/RibB"/>
    <property type="match status" value="1"/>
</dbReference>
<dbReference type="GO" id="GO:0003725">
    <property type="term" value="F:double-stranded RNA binding"/>
    <property type="evidence" value="ECO:0007669"/>
    <property type="project" value="InterPro"/>
</dbReference>
<proteinExistence type="predicted"/>
<dbReference type="InterPro" id="IPR052532">
    <property type="entry name" value="SUA5_domain"/>
</dbReference>
<dbReference type="InterPro" id="IPR017945">
    <property type="entry name" value="DHBP_synth_RibB-like_a/b_dom"/>
</dbReference>
<accession>A0AAP0AWQ5</accession>
<comment type="caution">
    <text evidence="4">The sequence shown here is derived from an EMBL/GenBank/DDBJ whole genome shotgun (WGS) entry which is preliminary data.</text>
</comment>
<dbReference type="PROSITE" id="PS51163">
    <property type="entry name" value="YRDC"/>
    <property type="match status" value="1"/>
</dbReference>
<protein>
    <recommendedName>
        <fullName evidence="1">Threonylcarbamoyl-AMP synthase</fullName>
    </recommendedName>
</protein>
<feature type="region of interest" description="Disordered" evidence="2">
    <location>
        <begin position="1"/>
        <end position="38"/>
    </location>
</feature>
<dbReference type="InterPro" id="IPR006070">
    <property type="entry name" value="Sua5-like_dom"/>
</dbReference>
<reference evidence="4 5" key="1">
    <citation type="journal article" date="2022" name="Nat. Plants">
        <title>Genomes of leafy and leafless Platanthera orchids illuminate the evolution of mycoheterotrophy.</title>
        <authorList>
            <person name="Li M.H."/>
            <person name="Liu K.W."/>
            <person name="Li Z."/>
            <person name="Lu H.C."/>
            <person name="Ye Q.L."/>
            <person name="Zhang D."/>
            <person name="Wang J.Y."/>
            <person name="Li Y.F."/>
            <person name="Zhong Z.M."/>
            <person name="Liu X."/>
            <person name="Yu X."/>
            <person name="Liu D.K."/>
            <person name="Tu X.D."/>
            <person name="Liu B."/>
            <person name="Hao Y."/>
            <person name="Liao X.Y."/>
            <person name="Jiang Y.T."/>
            <person name="Sun W.H."/>
            <person name="Chen J."/>
            <person name="Chen Y.Q."/>
            <person name="Ai Y."/>
            <person name="Zhai J.W."/>
            <person name="Wu S.S."/>
            <person name="Zhou Z."/>
            <person name="Hsiao Y.Y."/>
            <person name="Wu W.L."/>
            <person name="Chen Y.Y."/>
            <person name="Lin Y.F."/>
            <person name="Hsu J.L."/>
            <person name="Li C.Y."/>
            <person name="Wang Z.W."/>
            <person name="Zhao X."/>
            <person name="Zhong W.Y."/>
            <person name="Ma X.K."/>
            <person name="Ma L."/>
            <person name="Huang J."/>
            <person name="Chen G.Z."/>
            <person name="Huang M.Z."/>
            <person name="Huang L."/>
            <person name="Peng D.H."/>
            <person name="Luo Y.B."/>
            <person name="Zou S.Q."/>
            <person name="Chen S.P."/>
            <person name="Lan S."/>
            <person name="Tsai W.C."/>
            <person name="Van de Peer Y."/>
            <person name="Liu Z.J."/>
        </authorList>
    </citation>
    <scope>NUCLEOTIDE SEQUENCE [LARGE SCALE GENOMIC DNA]</scope>
    <source>
        <strain evidence="4">Lor287</strain>
    </source>
</reference>